<dbReference type="GO" id="GO:0000027">
    <property type="term" value="P:ribosomal large subunit assembly"/>
    <property type="evidence" value="ECO:0007669"/>
    <property type="project" value="TreeGrafter"/>
</dbReference>
<dbReference type="GO" id="GO:0006364">
    <property type="term" value="P:rRNA processing"/>
    <property type="evidence" value="ECO:0007669"/>
    <property type="project" value="InterPro"/>
</dbReference>
<dbReference type="PANTHER" id="PTHR13634">
    <property type="entry name" value="RIBOSOME BIOGENESIS PROTEIN BRIX"/>
    <property type="match status" value="1"/>
</dbReference>
<evidence type="ECO:0000256" key="1">
    <source>
        <dbReference type="ARBA" id="ARBA00004604"/>
    </source>
</evidence>
<evidence type="ECO:0000313" key="7">
    <source>
        <dbReference type="Proteomes" id="UP000274922"/>
    </source>
</evidence>
<accession>A0A4P9X3T1</accession>
<evidence type="ECO:0000313" key="6">
    <source>
        <dbReference type="EMBL" id="RKO99703.1"/>
    </source>
</evidence>
<keyword evidence="7" id="KW-1185">Reference proteome</keyword>
<dbReference type="FunFam" id="3.40.50.10480:FF:000009">
    <property type="entry name" value="Ribosome biogenesis protein, putative"/>
    <property type="match status" value="1"/>
</dbReference>
<feature type="non-terminal residue" evidence="6">
    <location>
        <position position="255"/>
    </location>
</feature>
<dbReference type="OrthoDB" id="1638493at2759"/>
<evidence type="ECO:0000256" key="3">
    <source>
        <dbReference type="ARBA" id="ARBA00022517"/>
    </source>
</evidence>
<gene>
    <name evidence="6" type="ORF">CXG81DRAFT_5725</name>
</gene>
<evidence type="ECO:0000259" key="5">
    <source>
        <dbReference type="PROSITE" id="PS50833"/>
    </source>
</evidence>
<dbReference type="Pfam" id="PF04427">
    <property type="entry name" value="Brix"/>
    <property type="match status" value="1"/>
</dbReference>
<dbReference type="GO" id="GO:0019843">
    <property type="term" value="F:rRNA binding"/>
    <property type="evidence" value="ECO:0007669"/>
    <property type="project" value="InterPro"/>
</dbReference>
<dbReference type="EMBL" id="ML014263">
    <property type="protein sequence ID" value="RKO99703.1"/>
    <property type="molecule type" value="Genomic_DNA"/>
</dbReference>
<name>A0A4P9X3T1_9FUNG</name>
<protein>
    <recommendedName>
        <fullName evidence="5">Brix domain-containing protein</fullName>
    </recommendedName>
</protein>
<organism evidence="6 7">
    <name type="scientific">Caulochytrium protostelioides</name>
    <dbReference type="NCBI Taxonomy" id="1555241"/>
    <lineage>
        <taxon>Eukaryota</taxon>
        <taxon>Fungi</taxon>
        <taxon>Fungi incertae sedis</taxon>
        <taxon>Chytridiomycota</taxon>
        <taxon>Chytridiomycota incertae sedis</taxon>
        <taxon>Chytridiomycetes</taxon>
        <taxon>Caulochytriales</taxon>
        <taxon>Caulochytriaceae</taxon>
        <taxon>Caulochytrium</taxon>
    </lineage>
</organism>
<proteinExistence type="inferred from homology"/>
<feature type="domain" description="Brix" evidence="5">
    <location>
        <begin position="16"/>
        <end position="223"/>
    </location>
</feature>
<dbReference type="InterPro" id="IPR026532">
    <property type="entry name" value="BRX1"/>
</dbReference>
<keyword evidence="4" id="KW-0539">Nucleus</keyword>
<comment type="subcellular location">
    <subcellularLocation>
        <location evidence="1">Nucleus</location>
        <location evidence="1">Nucleolus</location>
    </subcellularLocation>
</comment>
<dbReference type="PROSITE" id="PS50833">
    <property type="entry name" value="BRIX"/>
    <property type="match status" value="1"/>
</dbReference>
<dbReference type="PANTHER" id="PTHR13634:SF0">
    <property type="entry name" value="RIBOSOME BIOGENESIS PROTEIN BRX1 HOMOLOG"/>
    <property type="match status" value="1"/>
</dbReference>
<dbReference type="InterPro" id="IPR007109">
    <property type="entry name" value="Brix"/>
</dbReference>
<feature type="non-terminal residue" evidence="6">
    <location>
        <position position="1"/>
    </location>
</feature>
<dbReference type="SUPFAM" id="SSF52954">
    <property type="entry name" value="Class II aaRS ABD-related"/>
    <property type="match status" value="1"/>
</dbReference>
<evidence type="ECO:0000256" key="2">
    <source>
        <dbReference type="ARBA" id="ARBA00006369"/>
    </source>
</evidence>
<comment type="similarity">
    <text evidence="2">Belongs to the BRX1 family.</text>
</comment>
<sequence>AEDDVSPAAVAHRNRQRVLMLASRGITARYRHFMKDLFALMPHAKQETKLDIVGALPVLNELAELNNCNNCVFFETRRHMDLYMWVAKTPNGPSVKFEVQNLHTMDEMSLMGNCLKGSRPVLAFDKAFDSEPQWQLLKELLTQVFAVPKTSRKIKPFVDHVMNFSLVDNRIWVRNYQIVHEADAAEVLATRKGKHFDPDSLDMEEIGPRFVLNPIRVFDRAFGGMTLYLNPNYVTPSAIRAVEKAKHGNRYQERV</sequence>
<evidence type="ECO:0000256" key="4">
    <source>
        <dbReference type="ARBA" id="ARBA00023242"/>
    </source>
</evidence>
<dbReference type="SMART" id="SM00879">
    <property type="entry name" value="Brix"/>
    <property type="match status" value="1"/>
</dbReference>
<dbReference type="STRING" id="1555241.A0A4P9X3T1"/>
<dbReference type="GO" id="GO:0005730">
    <property type="term" value="C:nucleolus"/>
    <property type="evidence" value="ECO:0007669"/>
    <property type="project" value="UniProtKB-SubCell"/>
</dbReference>
<dbReference type="Proteomes" id="UP000274922">
    <property type="component" value="Unassembled WGS sequence"/>
</dbReference>
<reference evidence="7" key="1">
    <citation type="journal article" date="2018" name="Nat. Microbiol.">
        <title>Leveraging single-cell genomics to expand the fungal tree of life.</title>
        <authorList>
            <person name="Ahrendt S.R."/>
            <person name="Quandt C.A."/>
            <person name="Ciobanu D."/>
            <person name="Clum A."/>
            <person name="Salamov A."/>
            <person name="Andreopoulos B."/>
            <person name="Cheng J.F."/>
            <person name="Woyke T."/>
            <person name="Pelin A."/>
            <person name="Henrissat B."/>
            <person name="Reynolds N.K."/>
            <person name="Benny G.L."/>
            <person name="Smith M.E."/>
            <person name="James T.Y."/>
            <person name="Grigoriev I.V."/>
        </authorList>
    </citation>
    <scope>NUCLEOTIDE SEQUENCE [LARGE SCALE GENOMIC DNA]</scope>
    <source>
        <strain evidence="7">ATCC 52028</strain>
    </source>
</reference>
<dbReference type="AlphaFoldDB" id="A0A4P9X3T1"/>
<keyword evidence="3" id="KW-0690">Ribosome biogenesis</keyword>